<dbReference type="GO" id="GO:0031261">
    <property type="term" value="C:DNA replication preinitiation complex"/>
    <property type="evidence" value="ECO:0007669"/>
    <property type="project" value="TreeGrafter"/>
</dbReference>
<feature type="non-terminal residue" evidence="9">
    <location>
        <position position="1"/>
    </location>
</feature>
<dbReference type="GO" id="GO:0003697">
    <property type="term" value="F:single-stranded DNA binding"/>
    <property type="evidence" value="ECO:0007669"/>
    <property type="project" value="TreeGrafter"/>
</dbReference>
<dbReference type="OrthoDB" id="8775810at2759"/>
<name>A0A9P5TTD0_GYMJU</name>
<dbReference type="GO" id="GO:0000727">
    <property type="term" value="P:double-strand break repair via break-induced replication"/>
    <property type="evidence" value="ECO:0007669"/>
    <property type="project" value="TreeGrafter"/>
</dbReference>
<dbReference type="InterPro" id="IPR021110">
    <property type="entry name" value="DNA_rep_checkpnt_protein"/>
</dbReference>
<keyword evidence="5 7" id="KW-0539">Nucleus</keyword>
<dbReference type="Gene3D" id="1.10.10.1460">
    <property type="match status" value="1"/>
</dbReference>
<dbReference type="GO" id="GO:1902977">
    <property type="term" value="P:mitotic DNA replication preinitiation complex assembly"/>
    <property type="evidence" value="ECO:0007669"/>
    <property type="project" value="TreeGrafter"/>
</dbReference>
<evidence type="ECO:0000256" key="3">
    <source>
        <dbReference type="ARBA" id="ARBA00018363"/>
    </source>
</evidence>
<evidence type="ECO:0000256" key="6">
    <source>
        <dbReference type="ARBA" id="ARBA00023306"/>
    </source>
</evidence>
<dbReference type="Proteomes" id="UP000724874">
    <property type="component" value="Unassembled WGS sequence"/>
</dbReference>
<feature type="compositionally biased region" description="Basic and acidic residues" evidence="8">
    <location>
        <begin position="378"/>
        <end position="393"/>
    </location>
</feature>
<keyword evidence="10" id="KW-1185">Reference proteome</keyword>
<evidence type="ECO:0000256" key="1">
    <source>
        <dbReference type="ARBA" id="ARBA00004123"/>
    </source>
</evidence>
<dbReference type="GO" id="GO:0003688">
    <property type="term" value="F:DNA replication origin binding"/>
    <property type="evidence" value="ECO:0007669"/>
    <property type="project" value="TreeGrafter"/>
</dbReference>
<evidence type="ECO:0000313" key="9">
    <source>
        <dbReference type="EMBL" id="KAF8913045.1"/>
    </source>
</evidence>
<evidence type="ECO:0000256" key="2">
    <source>
        <dbReference type="ARBA" id="ARBA00007276"/>
    </source>
</evidence>
<accession>A0A9P5TTD0</accession>
<dbReference type="Pfam" id="PF11719">
    <property type="entry name" value="Drc1-Sld2"/>
    <property type="match status" value="1"/>
</dbReference>
<protein>
    <recommendedName>
        <fullName evidence="3 7">DNA replication regulator SLD2</fullName>
    </recommendedName>
</protein>
<evidence type="ECO:0000256" key="5">
    <source>
        <dbReference type="ARBA" id="ARBA00023242"/>
    </source>
</evidence>
<comment type="caution">
    <text evidence="9">The sequence shown here is derived from an EMBL/GenBank/DDBJ whole genome shotgun (WGS) entry which is preliminary data.</text>
</comment>
<dbReference type="FunFam" id="1.10.10.1460:FF:000001">
    <property type="entry name" value="DNA replication regulator Sld2"/>
    <property type="match status" value="1"/>
</dbReference>
<proteinExistence type="inferred from homology"/>
<dbReference type="GO" id="GO:0006270">
    <property type="term" value="P:DNA replication initiation"/>
    <property type="evidence" value="ECO:0007669"/>
    <property type="project" value="UniProtKB-UniRule"/>
</dbReference>
<comment type="function">
    <text evidence="7">Has a role in the initiation of DNA replication. Required at S-phase checkpoint.</text>
</comment>
<feature type="compositionally biased region" description="Basic and acidic residues" evidence="8">
    <location>
        <begin position="245"/>
        <end position="254"/>
    </location>
</feature>
<dbReference type="AlphaFoldDB" id="A0A9P5TTD0"/>
<comment type="similarity">
    <text evidence="2 7">Belongs to the SLD2 family.</text>
</comment>
<reference evidence="9" key="1">
    <citation type="submission" date="2020-11" db="EMBL/GenBank/DDBJ databases">
        <authorList>
            <consortium name="DOE Joint Genome Institute"/>
            <person name="Ahrendt S."/>
            <person name="Riley R."/>
            <person name="Andreopoulos W."/>
            <person name="LaButti K."/>
            <person name="Pangilinan J."/>
            <person name="Ruiz-duenas F.J."/>
            <person name="Barrasa J.M."/>
            <person name="Sanchez-Garcia M."/>
            <person name="Camarero S."/>
            <person name="Miyauchi S."/>
            <person name="Serrano A."/>
            <person name="Linde D."/>
            <person name="Babiker R."/>
            <person name="Drula E."/>
            <person name="Ayuso-Fernandez I."/>
            <person name="Pacheco R."/>
            <person name="Padilla G."/>
            <person name="Ferreira P."/>
            <person name="Barriuso J."/>
            <person name="Kellner H."/>
            <person name="Castanera R."/>
            <person name="Alfaro M."/>
            <person name="Ramirez L."/>
            <person name="Pisabarro A.G."/>
            <person name="Kuo A."/>
            <person name="Tritt A."/>
            <person name="Lipzen A."/>
            <person name="He G."/>
            <person name="Yan M."/>
            <person name="Ng V."/>
            <person name="Cullen D."/>
            <person name="Martin F."/>
            <person name="Rosso M.-N."/>
            <person name="Henrissat B."/>
            <person name="Hibbett D."/>
            <person name="Martinez A.T."/>
            <person name="Grigoriev I.V."/>
        </authorList>
    </citation>
    <scope>NUCLEOTIDE SEQUENCE</scope>
    <source>
        <strain evidence="9">AH 44721</strain>
    </source>
</reference>
<feature type="region of interest" description="Disordered" evidence="8">
    <location>
        <begin position="482"/>
        <end position="523"/>
    </location>
</feature>
<evidence type="ECO:0000256" key="7">
    <source>
        <dbReference type="RuleBase" id="RU367067"/>
    </source>
</evidence>
<dbReference type="InterPro" id="IPR040203">
    <property type="entry name" value="Sld2"/>
</dbReference>
<gene>
    <name evidence="9" type="ORF">CPB84DRAFT_1760222</name>
</gene>
<feature type="compositionally biased region" description="Basic residues" evidence="8">
    <location>
        <begin position="349"/>
        <end position="363"/>
    </location>
</feature>
<feature type="region of interest" description="Disordered" evidence="8">
    <location>
        <begin position="17"/>
        <end position="437"/>
    </location>
</feature>
<sequence length="523" mass="57674">MSELATVRAEIKTWERSFKSTNGRPPTVDDIRQNPAIADKYKQYKKLSKAAAAPSTPPRNTRHKSTPSLLLSQPRAVLSAAPLASFNPFSPQKKQTGKGKEKAASHANPFASPKKVARQHSPSPEPFPVIQREPSSSSASSSIFALDQPPVPTSAVSRARKRLRGDPVSPSPNKDKRRRVTSQTLPFPRLDLRAPGSEDEEEYVEANSSFVDESPVKAPTNGRSYPKLFDESSLSVDLFGARGSQESKSEEAKAPKTKSKKPVKGSLLKSFPQTASTQEPSNHRTTLKQQQPLNKSAIESEISSNRSSMKRAYSDENDEAIQKPSAGQKLSLIPPSPPPSANSQSFHIAAKKQAKAASNRKKAKVDEKFTEIDSDDLETPKSQEKLRILDSKATRQQHIGTGPEDDDVTSDSDPILAYPRFATPHVPSQTRDLEEDPVEIDLPDELRRVLALQSADSRKQVSEEDRLVKGLLFGRRTTHYDPQKGGEIWDVGEDYEDGGEENVYTEGEDDWEGEPVPWEVGEL</sequence>
<comment type="subcellular location">
    <subcellularLocation>
        <location evidence="1 7">Nucleus</location>
    </subcellularLocation>
</comment>
<feature type="compositionally biased region" description="Polar residues" evidence="8">
    <location>
        <begin position="271"/>
        <end position="294"/>
    </location>
</feature>
<dbReference type="PANTHER" id="PTHR28124">
    <property type="entry name" value="DNA REPLICATION REGULATOR SLD2"/>
    <property type="match status" value="1"/>
</dbReference>
<evidence type="ECO:0000313" key="10">
    <source>
        <dbReference type="Proteomes" id="UP000724874"/>
    </source>
</evidence>
<evidence type="ECO:0000256" key="4">
    <source>
        <dbReference type="ARBA" id="ARBA00022705"/>
    </source>
</evidence>
<organism evidence="9 10">
    <name type="scientific">Gymnopilus junonius</name>
    <name type="common">Spectacular rustgill mushroom</name>
    <name type="synonym">Gymnopilus spectabilis subsp. junonius</name>
    <dbReference type="NCBI Taxonomy" id="109634"/>
    <lineage>
        <taxon>Eukaryota</taxon>
        <taxon>Fungi</taxon>
        <taxon>Dikarya</taxon>
        <taxon>Basidiomycota</taxon>
        <taxon>Agaricomycotina</taxon>
        <taxon>Agaricomycetes</taxon>
        <taxon>Agaricomycetidae</taxon>
        <taxon>Agaricales</taxon>
        <taxon>Agaricineae</taxon>
        <taxon>Hymenogastraceae</taxon>
        <taxon>Gymnopilus</taxon>
    </lineage>
</organism>
<evidence type="ECO:0000256" key="8">
    <source>
        <dbReference type="SAM" id="MobiDB-lite"/>
    </source>
</evidence>
<feature type="compositionally biased region" description="Acidic residues" evidence="8">
    <location>
        <begin position="490"/>
        <end position="500"/>
    </location>
</feature>
<keyword evidence="4 7" id="KW-0235">DNA replication</keyword>
<dbReference type="PANTHER" id="PTHR28124:SF1">
    <property type="entry name" value="DNA REPLICATION REGULATOR SLD2"/>
    <property type="match status" value="1"/>
</dbReference>
<dbReference type="CDD" id="cd22289">
    <property type="entry name" value="RecQL4_SLD2_NTD"/>
    <property type="match status" value="1"/>
</dbReference>
<dbReference type="EMBL" id="JADNYJ010000002">
    <property type="protein sequence ID" value="KAF8913045.1"/>
    <property type="molecule type" value="Genomic_DNA"/>
</dbReference>
<keyword evidence="6 7" id="KW-0131">Cell cycle</keyword>